<feature type="compositionally biased region" description="Basic residues" evidence="1">
    <location>
        <begin position="46"/>
        <end position="55"/>
    </location>
</feature>
<evidence type="ECO:0000256" key="2">
    <source>
        <dbReference type="SAM" id="Phobius"/>
    </source>
</evidence>
<comment type="caution">
    <text evidence="3">The sequence shown here is derived from an EMBL/GenBank/DDBJ whole genome shotgun (WGS) entry which is preliminary data.</text>
</comment>
<accession>A0AAD1XEP8</accession>
<gene>
    <name evidence="3" type="ORF">ECRASSUSDP1_LOCUS10551</name>
</gene>
<evidence type="ECO:0000313" key="4">
    <source>
        <dbReference type="Proteomes" id="UP001295684"/>
    </source>
</evidence>
<keyword evidence="4" id="KW-1185">Reference proteome</keyword>
<feature type="compositionally biased region" description="Basic and acidic residues" evidence="1">
    <location>
        <begin position="88"/>
        <end position="107"/>
    </location>
</feature>
<keyword evidence="2" id="KW-0812">Transmembrane</keyword>
<keyword evidence="2" id="KW-1133">Transmembrane helix</keyword>
<keyword evidence="2" id="KW-0472">Membrane</keyword>
<organism evidence="3 4">
    <name type="scientific">Euplotes crassus</name>
    <dbReference type="NCBI Taxonomy" id="5936"/>
    <lineage>
        <taxon>Eukaryota</taxon>
        <taxon>Sar</taxon>
        <taxon>Alveolata</taxon>
        <taxon>Ciliophora</taxon>
        <taxon>Intramacronucleata</taxon>
        <taxon>Spirotrichea</taxon>
        <taxon>Hypotrichia</taxon>
        <taxon>Euplotida</taxon>
        <taxon>Euplotidae</taxon>
        <taxon>Moneuplotes</taxon>
    </lineage>
</organism>
<feature type="region of interest" description="Disordered" evidence="1">
    <location>
        <begin position="45"/>
        <end position="107"/>
    </location>
</feature>
<evidence type="ECO:0000256" key="1">
    <source>
        <dbReference type="SAM" id="MobiDB-lite"/>
    </source>
</evidence>
<reference evidence="3" key="1">
    <citation type="submission" date="2023-07" db="EMBL/GenBank/DDBJ databases">
        <authorList>
            <consortium name="AG Swart"/>
            <person name="Singh M."/>
            <person name="Singh A."/>
            <person name="Seah K."/>
            <person name="Emmerich C."/>
        </authorList>
    </citation>
    <scope>NUCLEOTIDE SEQUENCE</scope>
    <source>
        <strain evidence="3">DP1</strain>
    </source>
</reference>
<name>A0AAD1XEP8_EUPCR</name>
<dbReference type="Proteomes" id="UP001295684">
    <property type="component" value="Unassembled WGS sequence"/>
</dbReference>
<feature type="transmembrane region" description="Helical" evidence="2">
    <location>
        <begin position="16"/>
        <end position="38"/>
    </location>
</feature>
<protein>
    <submittedName>
        <fullName evidence="3">Uncharacterized protein</fullName>
    </submittedName>
</protein>
<dbReference type="EMBL" id="CAMPGE010010404">
    <property type="protein sequence ID" value="CAI2369253.1"/>
    <property type="molecule type" value="Genomic_DNA"/>
</dbReference>
<sequence>MGSAPSKPEDSTSRRTIVAIAGLSALLAGGYICYRYGIFSKENKMKQKVKSKPIRKVQEEEKTAKSIAKNESSQGQGAEKVQDSIAKAGKERQPKESSQKDLDTEVKTKEDSELAKVLKNFEETMTKAQKEFCDKECAILIKELDKSKDGFVEEIKHLNKDDILKMLKVTGRLGKSRSKIARHKNQDLRAGLIKSSPDLYFSYAVKAIIEEENLYNESIDYVLQRIGITPEEFFNVQSVYMNNAQFCEALTKIDMETLPIEEEGEEIKEVEKIPKKACKNMLKQLYKDAEKIFDSIYKQRVDDTNMKELSPVLFETIANDLMFAKNNYRMDDILKIASSCNLMDDKEFMDYIQKFQNKLLASIVEKEDPQVLAA</sequence>
<dbReference type="AlphaFoldDB" id="A0AAD1XEP8"/>
<proteinExistence type="predicted"/>
<evidence type="ECO:0000313" key="3">
    <source>
        <dbReference type="EMBL" id="CAI2369253.1"/>
    </source>
</evidence>